<keyword evidence="2" id="KW-1185">Reference proteome</keyword>
<sequence>MGSPNTCSLYSQIGTAKRTTLVPSSSGSGRESKWKSITVILLSSIGFFPVYGHSKRLCITETEVKWCAVDDVRHSVLTNFHILRPWLRRSGGGSKRFESFKSGGNGIGGGSVNDVINDGVAMSMTDFVLEFMHRSTTLVELLCVGIVPT</sequence>
<dbReference type="AlphaFoldDB" id="A0AAN9RIS2"/>
<proteinExistence type="predicted"/>
<gene>
    <name evidence="1" type="ORF">VNO80_06496</name>
</gene>
<accession>A0AAN9RIS2</accession>
<dbReference type="Proteomes" id="UP001374584">
    <property type="component" value="Unassembled WGS sequence"/>
</dbReference>
<name>A0AAN9RIS2_PHACN</name>
<dbReference type="EMBL" id="JAYMYR010000003">
    <property type="protein sequence ID" value="KAK7373099.1"/>
    <property type="molecule type" value="Genomic_DNA"/>
</dbReference>
<protein>
    <submittedName>
        <fullName evidence="1">Uncharacterized protein</fullName>
    </submittedName>
</protein>
<comment type="caution">
    <text evidence="1">The sequence shown here is derived from an EMBL/GenBank/DDBJ whole genome shotgun (WGS) entry which is preliminary data.</text>
</comment>
<evidence type="ECO:0000313" key="2">
    <source>
        <dbReference type="Proteomes" id="UP001374584"/>
    </source>
</evidence>
<organism evidence="1 2">
    <name type="scientific">Phaseolus coccineus</name>
    <name type="common">Scarlet runner bean</name>
    <name type="synonym">Phaseolus multiflorus</name>
    <dbReference type="NCBI Taxonomy" id="3886"/>
    <lineage>
        <taxon>Eukaryota</taxon>
        <taxon>Viridiplantae</taxon>
        <taxon>Streptophyta</taxon>
        <taxon>Embryophyta</taxon>
        <taxon>Tracheophyta</taxon>
        <taxon>Spermatophyta</taxon>
        <taxon>Magnoliopsida</taxon>
        <taxon>eudicotyledons</taxon>
        <taxon>Gunneridae</taxon>
        <taxon>Pentapetalae</taxon>
        <taxon>rosids</taxon>
        <taxon>fabids</taxon>
        <taxon>Fabales</taxon>
        <taxon>Fabaceae</taxon>
        <taxon>Papilionoideae</taxon>
        <taxon>50 kb inversion clade</taxon>
        <taxon>NPAAA clade</taxon>
        <taxon>indigoferoid/millettioid clade</taxon>
        <taxon>Phaseoleae</taxon>
        <taxon>Phaseolus</taxon>
    </lineage>
</organism>
<reference evidence="1 2" key="1">
    <citation type="submission" date="2024-01" db="EMBL/GenBank/DDBJ databases">
        <title>The genomes of 5 underutilized Papilionoideae crops provide insights into root nodulation and disease resistanc.</title>
        <authorList>
            <person name="Jiang F."/>
        </authorList>
    </citation>
    <scope>NUCLEOTIDE SEQUENCE [LARGE SCALE GENOMIC DNA]</scope>
    <source>
        <strain evidence="1">JINMINGXINNONG_FW02</strain>
        <tissue evidence="1">Leaves</tissue>
    </source>
</reference>
<evidence type="ECO:0000313" key="1">
    <source>
        <dbReference type="EMBL" id="KAK7373099.1"/>
    </source>
</evidence>